<gene>
    <name evidence="4" type="ORF">HKW67_01570</name>
</gene>
<feature type="compositionally biased region" description="Basic and acidic residues" evidence="1">
    <location>
        <begin position="680"/>
        <end position="689"/>
    </location>
</feature>
<feature type="chain" id="PRO_5026840747" evidence="2">
    <location>
        <begin position="32"/>
        <end position="706"/>
    </location>
</feature>
<evidence type="ECO:0000259" key="3">
    <source>
        <dbReference type="Pfam" id="PF01433"/>
    </source>
</evidence>
<name>A0A6M4II54_9BACT</name>
<evidence type="ECO:0000313" key="5">
    <source>
        <dbReference type="Proteomes" id="UP000500938"/>
    </source>
</evidence>
<evidence type="ECO:0000256" key="2">
    <source>
        <dbReference type="SAM" id="SignalP"/>
    </source>
</evidence>
<reference evidence="4 5" key="1">
    <citation type="submission" date="2020-05" db="EMBL/GenBank/DDBJ databases">
        <title>Complete genome sequence of Gemmatimonas greenlandica TET16.</title>
        <authorList>
            <person name="Zeng Y."/>
        </authorList>
    </citation>
    <scope>NUCLEOTIDE SEQUENCE [LARGE SCALE GENOMIC DNA]</scope>
    <source>
        <strain evidence="4 5">TET16</strain>
    </source>
</reference>
<protein>
    <submittedName>
        <fullName evidence="4">M1 family metallopeptidase</fullName>
    </submittedName>
</protein>
<feature type="compositionally biased region" description="Pro residues" evidence="1">
    <location>
        <begin position="697"/>
        <end position="706"/>
    </location>
</feature>
<dbReference type="GO" id="GO:0008270">
    <property type="term" value="F:zinc ion binding"/>
    <property type="evidence" value="ECO:0007669"/>
    <property type="project" value="InterPro"/>
</dbReference>
<evidence type="ECO:0000256" key="1">
    <source>
        <dbReference type="SAM" id="MobiDB-lite"/>
    </source>
</evidence>
<keyword evidence="5" id="KW-1185">Reference proteome</keyword>
<accession>A0A6M4II54</accession>
<dbReference type="AlphaFoldDB" id="A0A6M4II54"/>
<dbReference type="CDD" id="cd09604">
    <property type="entry name" value="M1_APN_like"/>
    <property type="match status" value="1"/>
</dbReference>
<organism evidence="4 5">
    <name type="scientific">Gemmatimonas groenlandica</name>
    <dbReference type="NCBI Taxonomy" id="2732249"/>
    <lineage>
        <taxon>Bacteria</taxon>
        <taxon>Pseudomonadati</taxon>
        <taxon>Gemmatimonadota</taxon>
        <taxon>Gemmatimonadia</taxon>
        <taxon>Gemmatimonadales</taxon>
        <taxon>Gemmatimonadaceae</taxon>
        <taxon>Gemmatimonas</taxon>
    </lineage>
</organism>
<dbReference type="Pfam" id="PF01433">
    <property type="entry name" value="Peptidase_M1"/>
    <property type="match status" value="1"/>
</dbReference>
<dbReference type="Proteomes" id="UP000500938">
    <property type="component" value="Chromosome"/>
</dbReference>
<feature type="region of interest" description="Disordered" evidence="1">
    <location>
        <begin position="679"/>
        <end position="706"/>
    </location>
</feature>
<sequence length="706" mass="76696">MSPFLVVARPHRLIAAALVFCLAAAPGLLRAQTAAATAASASTPPRAIRRDVPITNTIRRAYAAGTRDSTGRPGRSYWQLRTDYAIDVSLDPATSRLTGKARITVHNSSPDQLRDIGLRLDPNHFLGNAPHAAPWVPAEVTDGMVISRMTIDGKPVNLASNAVPAGDGGSGARAIVAAQQNAANAPSGEAVLRNGRSTSASVRLGTPIAAGANAVLEIEWSHKLPGGPGTGHRMVQRWADTLYQPTQWYPRVAVYDDLRGWDNELYVGPSEFYNNFGTFDVNIDVPAGWIVSGTGVLKNPDQVLTAAARERLAKVSQSDAVTTIVGPDEIGPGQATATGNANGRLVWRFHADTVNDFAWATAKKYVWNATRATIPGKGAIPVHMLFLPGRANLFAKAGEISRHALEFYSKLWFPYQFPQLTLQDGPSSGMEYPMVINSNSGAADHETGHQWWPMVVSNNETWYGWMDEGFNQYMNILSDADAASKAPVFDGLGQNYGRTSGAEAEPPMMWNANYAGPGFYGFTTYQKTPLMLSALGGIVGDSAVQRAHREWAQAWMFKHPSPWDYMFFMNKALGRDLSWFWNSWLFTTESVDGRLASVKTQGIRTTVTVAQDGNMPSPIVLDVKFAAKGPAIRLMRNAVMLDSLTARVTWPVDVWFNGSRTFTADLVFGGRKIEQITLDPARRSPDRNPADNVWPAAAPPGSSPTK</sequence>
<dbReference type="KEGG" id="ggr:HKW67_01570"/>
<dbReference type="InterPro" id="IPR014782">
    <property type="entry name" value="Peptidase_M1_dom"/>
</dbReference>
<evidence type="ECO:0000313" key="4">
    <source>
        <dbReference type="EMBL" id="QJR34300.1"/>
    </source>
</evidence>
<keyword evidence="2" id="KW-0732">Signal</keyword>
<dbReference type="SUPFAM" id="SSF55486">
    <property type="entry name" value="Metalloproteases ('zincins'), catalytic domain"/>
    <property type="match status" value="1"/>
</dbReference>
<feature type="domain" description="Peptidase M1 membrane alanine aminopeptidase" evidence="3">
    <location>
        <begin position="444"/>
        <end position="584"/>
    </location>
</feature>
<dbReference type="EMBL" id="CP053085">
    <property type="protein sequence ID" value="QJR34300.1"/>
    <property type="molecule type" value="Genomic_DNA"/>
</dbReference>
<dbReference type="InterPro" id="IPR027268">
    <property type="entry name" value="Peptidase_M4/M1_CTD_sf"/>
</dbReference>
<dbReference type="Gene3D" id="1.10.390.10">
    <property type="entry name" value="Neutral Protease Domain 2"/>
    <property type="match status" value="1"/>
</dbReference>
<proteinExistence type="predicted"/>
<dbReference type="RefSeq" id="WP_171223726.1">
    <property type="nucleotide sequence ID" value="NZ_CP053085.1"/>
</dbReference>
<dbReference type="GO" id="GO:0008237">
    <property type="term" value="F:metallopeptidase activity"/>
    <property type="evidence" value="ECO:0007669"/>
    <property type="project" value="InterPro"/>
</dbReference>
<feature type="signal peptide" evidence="2">
    <location>
        <begin position="1"/>
        <end position="31"/>
    </location>
</feature>